<feature type="domain" description="Transposase IS4 N-terminal" evidence="2">
    <location>
        <begin position="19"/>
        <end position="108"/>
    </location>
</feature>
<feature type="domain" description="Transposase IS4-like" evidence="1">
    <location>
        <begin position="127"/>
        <end position="353"/>
    </location>
</feature>
<gene>
    <name evidence="3" type="ORF">SR858_04455</name>
</gene>
<dbReference type="Pfam" id="PF13006">
    <property type="entry name" value="Nterm_IS4"/>
    <property type="match status" value="1"/>
</dbReference>
<reference evidence="3 4" key="1">
    <citation type="submission" date="2023-11" db="EMBL/GenBank/DDBJ databases">
        <title>MicrobeMod: A computational toolkit for identifying prokaryotic methylation and restriction-modification with nanopore sequencing.</title>
        <authorList>
            <person name="Crits-Christoph A."/>
            <person name="Kang S.C."/>
            <person name="Lee H."/>
            <person name="Ostrov N."/>
        </authorList>
    </citation>
    <scope>NUCLEOTIDE SEQUENCE [LARGE SCALE GENOMIC DNA]</scope>
    <source>
        <strain evidence="3 4">ATCC 25935</strain>
    </source>
</reference>
<dbReference type="EMBL" id="CP140152">
    <property type="protein sequence ID" value="WQH05600.1"/>
    <property type="molecule type" value="Genomic_DNA"/>
</dbReference>
<sequence length="442" mass="50138">MLSDALPLTTCDLPTPDWGRLGEQLPVEWILGALNHTGKASIRQRRLPAEQVVWLVIALAIYRHRSVRQVLGELELALPDLKDTCVTDSAVTQARQRLGEEPLAWLFSTSARHWQVQDAHRSDFHGLQLLAMDGTTLKLADSAENRAHFDSPHFANGALASYPHARMVTLAALRTQLVLAADFGPYSKGEMSFALPLLDAIADHSLTVFDKGFLAAELLHKLRTQGQQRHFLVPAKANTRWHLVSGDSDDGIVEMRVSPQVRKRDPAMPEQWQARAIATKDAKGNRCYLLTSLTDRRRFPAKTVRDCYSERWQIETSYREIKQTMMGMALCLRSQSVAAIRQEIWGILIAYNLVRLEMARTAEQAKCAPNDVSFIFALGIFQLEMLHAASERALGNLPGTIKRMRERMILELNVYRPDRKFDRVTKAKPQRYPERRLRKTLT</sequence>
<dbReference type="SUPFAM" id="SSF53098">
    <property type="entry name" value="Ribonuclease H-like"/>
    <property type="match status" value="1"/>
</dbReference>
<evidence type="ECO:0000313" key="3">
    <source>
        <dbReference type="EMBL" id="WQH05600.1"/>
    </source>
</evidence>
<dbReference type="InterPro" id="IPR024473">
    <property type="entry name" value="Transposases_IS4_N"/>
</dbReference>
<dbReference type="RefSeq" id="WP_019922940.1">
    <property type="nucleotide sequence ID" value="NZ_CP140152.1"/>
</dbReference>
<evidence type="ECO:0000259" key="1">
    <source>
        <dbReference type="Pfam" id="PF01609"/>
    </source>
</evidence>
<accession>A0ABZ0Y2L6</accession>
<dbReference type="InterPro" id="IPR002559">
    <property type="entry name" value="Transposase_11"/>
</dbReference>
<dbReference type="Pfam" id="PF01609">
    <property type="entry name" value="DDE_Tnp_1"/>
    <property type="match status" value="1"/>
</dbReference>
<dbReference type="PANTHER" id="PTHR37529:SF1">
    <property type="entry name" value="TRANSPOSASE INSG FOR INSERTION SEQUENCE ELEMENT IS4-RELATED"/>
    <property type="match status" value="1"/>
</dbReference>
<evidence type="ECO:0000259" key="2">
    <source>
        <dbReference type="Pfam" id="PF13006"/>
    </source>
</evidence>
<name>A0ABZ0Y2L6_9BURK</name>
<dbReference type="NCBIfam" id="NF033592">
    <property type="entry name" value="transpos_IS4_1"/>
    <property type="match status" value="1"/>
</dbReference>
<dbReference type="GeneID" id="43164592"/>
<evidence type="ECO:0000313" key="4">
    <source>
        <dbReference type="Proteomes" id="UP001326110"/>
    </source>
</evidence>
<organism evidence="3 4">
    <name type="scientific">Duganella zoogloeoides</name>
    <dbReference type="NCBI Taxonomy" id="75659"/>
    <lineage>
        <taxon>Bacteria</taxon>
        <taxon>Pseudomonadati</taxon>
        <taxon>Pseudomonadota</taxon>
        <taxon>Betaproteobacteria</taxon>
        <taxon>Burkholderiales</taxon>
        <taxon>Oxalobacteraceae</taxon>
        <taxon>Telluria group</taxon>
        <taxon>Duganella</taxon>
    </lineage>
</organism>
<keyword evidence="4" id="KW-1185">Reference proteome</keyword>
<dbReference type="Proteomes" id="UP001326110">
    <property type="component" value="Chromosome"/>
</dbReference>
<protein>
    <submittedName>
        <fullName evidence="3">IS4 family transposase</fullName>
    </submittedName>
</protein>
<dbReference type="InterPro" id="IPR012337">
    <property type="entry name" value="RNaseH-like_sf"/>
</dbReference>
<dbReference type="InterPro" id="IPR047952">
    <property type="entry name" value="Transpos_IS4"/>
</dbReference>
<proteinExistence type="predicted"/>
<dbReference type="PANTHER" id="PTHR37529">
    <property type="entry name" value="TRANSPOSASE INSG FOR INSERTION SEQUENCE ELEMENT IS4-RELATED"/>
    <property type="match status" value="1"/>
</dbReference>